<dbReference type="EMBL" id="JAWDKA010000003">
    <property type="protein sequence ID" value="MDV0441455.1"/>
    <property type="molecule type" value="Genomic_DNA"/>
</dbReference>
<dbReference type="Proteomes" id="UP001273136">
    <property type="component" value="Unassembled WGS sequence"/>
</dbReference>
<proteinExistence type="predicted"/>
<gene>
    <name evidence="1" type="ORF">McpAg1_06460</name>
</gene>
<evidence type="ECO:0000313" key="2">
    <source>
        <dbReference type="Proteomes" id="UP001273136"/>
    </source>
</evidence>
<dbReference type="RefSeq" id="WP_338093856.1">
    <property type="nucleotide sequence ID" value="NZ_JAWDKA010000003.1"/>
</dbReference>
<name>A0AAE4SBE7_9EURY</name>
<protein>
    <submittedName>
        <fullName evidence="1">Uncharacterized protein</fullName>
    </submittedName>
</protein>
<dbReference type="AlphaFoldDB" id="A0AAE4SBE7"/>
<comment type="caution">
    <text evidence="1">The sequence shown here is derived from an EMBL/GenBank/DDBJ whole genome shotgun (WGS) entry which is preliminary data.</text>
</comment>
<sequence length="172" mass="19879">MTYTPFNTEHFLTATLPRIHPRPKDAFEAALHSRDLAYAFEGFHFGFLEQYHTDIEMIRAENCESVEYRIFWPTKTVYEVNVEKLRLDRPEIHEKIVHLRSSDAEKFLGRGYLYSCAKSVAGDRVVPYERVNLQDLRKHLAPEEMTAYVVAKERVAGPEIITAAEAEVYGLA</sequence>
<evidence type="ECO:0000313" key="1">
    <source>
        <dbReference type="EMBL" id="MDV0441455.1"/>
    </source>
</evidence>
<keyword evidence="2" id="KW-1185">Reference proteome</keyword>
<organism evidence="1 2">
    <name type="scientific">Methanorbis furvi</name>
    <dbReference type="NCBI Taxonomy" id="3028299"/>
    <lineage>
        <taxon>Archaea</taxon>
        <taxon>Methanobacteriati</taxon>
        <taxon>Methanobacteriota</taxon>
        <taxon>Stenosarchaea group</taxon>
        <taxon>Methanomicrobia</taxon>
        <taxon>Methanomicrobiales</taxon>
        <taxon>Methanocorpusculaceae</taxon>
        <taxon>Methanorbis</taxon>
    </lineage>
</organism>
<reference evidence="1" key="1">
    <citation type="submission" date="2023-06" db="EMBL/GenBank/DDBJ databases">
        <title>Genome sequence of Methancorpusculaceae sp. Ag1.</title>
        <authorList>
            <person name="Protasov E."/>
            <person name="Platt K."/>
            <person name="Poehlein A."/>
            <person name="Daniel R."/>
            <person name="Brune A."/>
        </authorList>
    </citation>
    <scope>NUCLEOTIDE SEQUENCE</scope>
    <source>
        <strain evidence="1">Ag1</strain>
    </source>
</reference>
<accession>A0AAE4SBE7</accession>